<evidence type="ECO:0000256" key="2">
    <source>
        <dbReference type="SAM" id="Phobius"/>
    </source>
</evidence>
<dbReference type="KEGG" id="dsl:Dacsa_3609"/>
<dbReference type="eggNOG" id="ENOG5032RJR">
    <property type="taxonomic scope" value="Bacteria"/>
</dbReference>
<dbReference type="InterPro" id="IPR021355">
    <property type="entry name" value="Phage_Syn9_Gp224"/>
</dbReference>
<organism evidence="3 4">
    <name type="scientific">Dactylococcopsis salina (strain PCC 8305)</name>
    <name type="common">Myxobactron salinum</name>
    <dbReference type="NCBI Taxonomy" id="13035"/>
    <lineage>
        <taxon>Bacteria</taxon>
        <taxon>Bacillati</taxon>
        <taxon>Cyanobacteriota</taxon>
        <taxon>Cyanophyceae</taxon>
        <taxon>Nodosilineales</taxon>
        <taxon>Cymatolegaceae</taxon>
        <taxon>Dactylococcopsis</taxon>
    </lineage>
</organism>
<evidence type="ECO:0000313" key="3">
    <source>
        <dbReference type="EMBL" id="AFZ52089.1"/>
    </source>
</evidence>
<dbReference type="EMBL" id="CP003944">
    <property type="protein sequence ID" value="AFZ52089.1"/>
    <property type="molecule type" value="Genomic_DNA"/>
</dbReference>
<accession>K9YYT9</accession>
<evidence type="ECO:0008006" key="5">
    <source>
        <dbReference type="Google" id="ProtNLM"/>
    </source>
</evidence>
<keyword evidence="2" id="KW-1133">Transmembrane helix</keyword>
<name>K9YYT9_DACS8</name>
<dbReference type="PATRIC" id="fig|13035.3.peg.4090"/>
<sequence length="108" mass="12386">MLHLLYIIAFTVIAFFAVSNLIRSLINIGTETQRTRNTWNSQRNRNNFNGGRYASSQNPPHPELLDEQGRPVNEPLLVMRSVNVDDAREKLDALYNSSPNNNQEEDQD</sequence>
<dbReference type="OrthoDB" id="513924at2"/>
<dbReference type="Proteomes" id="UP000010482">
    <property type="component" value="Chromosome"/>
</dbReference>
<reference evidence="3" key="1">
    <citation type="submission" date="2012-04" db="EMBL/GenBank/DDBJ databases">
        <title>Finished genome of Dactylococcopsis salina PCC 8305.</title>
        <authorList>
            <consortium name="US DOE Joint Genome Institute"/>
            <person name="Gugger M."/>
            <person name="Coursin T."/>
            <person name="Rippka R."/>
            <person name="Tandeau De Marsac N."/>
            <person name="Huntemann M."/>
            <person name="Wei C.-L."/>
            <person name="Han J."/>
            <person name="Detter J.C."/>
            <person name="Han C."/>
            <person name="Tapia R."/>
            <person name="Daligault H."/>
            <person name="Chen A."/>
            <person name="Krypides N."/>
            <person name="Mavromatis K."/>
            <person name="Markowitz V."/>
            <person name="Szeto E."/>
            <person name="Ivanova N."/>
            <person name="Ovchinnikova G."/>
            <person name="Pagani I."/>
            <person name="Pati A."/>
            <person name="Goodwin L."/>
            <person name="Peters L."/>
            <person name="Pitluck S."/>
            <person name="Woyke T."/>
            <person name="Kerfeld C."/>
        </authorList>
    </citation>
    <scope>NUCLEOTIDE SEQUENCE [LARGE SCALE GENOMIC DNA]</scope>
    <source>
        <strain evidence="3">PCC 8305</strain>
    </source>
</reference>
<gene>
    <name evidence="3" type="ORF">Dacsa_3609</name>
</gene>
<dbReference type="Pfam" id="PF11189">
    <property type="entry name" value="DUF2973"/>
    <property type="match status" value="1"/>
</dbReference>
<feature type="region of interest" description="Disordered" evidence="1">
    <location>
        <begin position="36"/>
        <end position="72"/>
    </location>
</feature>
<feature type="region of interest" description="Disordered" evidence="1">
    <location>
        <begin position="89"/>
        <end position="108"/>
    </location>
</feature>
<proteinExistence type="predicted"/>
<feature type="compositionally biased region" description="Polar residues" evidence="1">
    <location>
        <begin position="36"/>
        <end position="58"/>
    </location>
</feature>
<evidence type="ECO:0000256" key="1">
    <source>
        <dbReference type="SAM" id="MobiDB-lite"/>
    </source>
</evidence>
<keyword evidence="2" id="KW-0812">Transmembrane</keyword>
<feature type="transmembrane region" description="Helical" evidence="2">
    <location>
        <begin position="6"/>
        <end position="26"/>
    </location>
</feature>
<dbReference type="RefSeq" id="WP_015231063.1">
    <property type="nucleotide sequence ID" value="NC_019780.1"/>
</dbReference>
<keyword evidence="4" id="KW-1185">Reference proteome</keyword>
<dbReference type="AlphaFoldDB" id="K9YYT9"/>
<protein>
    <recommendedName>
        <fullName evidence="5">DUF2973 domain-containing protein</fullName>
    </recommendedName>
</protein>
<keyword evidence="2" id="KW-0472">Membrane</keyword>
<dbReference type="HOGENOM" id="CLU_2218729_0_0_3"/>
<evidence type="ECO:0000313" key="4">
    <source>
        <dbReference type="Proteomes" id="UP000010482"/>
    </source>
</evidence>
<dbReference type="STRING" id="13035.Dacsa_3609"/>